<proteinExistence type="predicted"/>
<name>A0A0F8WLM9_9ZZZZ</name>
<comment type="caution">
    <text evidence="1">The sequence shown here is derived from an EMBL/GenBank/DDBJ whole genome shotgun (WGS) entry which is preliminary data.</text>
</comment>
<evidence type="ECO:0000313" key="1">
    <source>
        <dbReference type="EMBL" id="KKK57787.1"/>
    </source>
</evidence>
<accession>A0A0F8WLM9</accession>
<protein>
    <submittedName>
        <fullName evidence="1">Uncharacterized protein</fullName>
    </submittedName>
</protein>
<gene>
    <name evidence="1" type="ORF">LCGC14_3050940</name>
</gene>
<sequence length="58" mass="6507">MQSIIHAGFAITLDGRGDKALVYVDDQATARRVGTRVGEDWIARFQSLNRQQILTLFS</sequence>
<dbReference type="AlphaFoldDB" id="A0A0F8WLM9"/>
<dbReference type="EMBL" id="LAZR01064300">
    <property type="protein sequence ID" value="KKK57787.1"/>
    <property type="molecule type" value="Genomic_DNA"/>
</dbReference>
<reference evidence="1" key="1">
    <citation type="journal article" date="2015" name="Nature">
        <title>Complex archaea that bridge the gap between prokaryotes and eukaryotes.</title>
        <authorList>
            <person name="Spang A."/>
            <person name="Saw J.H."/>
            <person name="Jorgensen S.L."/>
            <person name="Zaremba-Niedzwiedzka K."/>
            <person name="Martijn J."/>
            <person name="Lind A.E."/>
            <person name="van Eijk R."/>
            <person name="Schleper C."/>
            <person name="Guy L."/>
            <person name="Ettema T.J."/>
        </authorList>
    </citation>
    <scope>NUCLEOTIDE SEQUENCE</scope>
</reference>
<organism evidence="1">
    <name type="scientific">marine sediment metagenome</name>
    <dbReference type="NCBI Taxonomy" id="412755"/>
    <lineage>
        <taxon>unclassified sequences</taxon>
        <taxon>metagenomes</taxon>
        <taxon>ecological metagenomes</taxon>
    </lineage>
</organism>